<sequence length="158" mass="17385">MVAGKRGKLSTTTTFPKPASNSVELSSLRSSSSSLKENISDASVTQVLGSADGDHLGPDEAFDGVVFVDFKKSFNHQPPKVEIISHCFIKPQIISRESQEPIYFSPWDLAMLNINYIQKGLLFRKPENQDFSIAAFLQDQKDSLSPSHSLTSTRSPPV</sequence>
<proteinExistence type="predicted"/>
<evidence type="ECO:0000313" key="3">
    <source>
        <dbReference type="EMBL" id="KAJ9560754.1"/>
    </source>
</evidence>
<dbReference type="GO" id="GO:0016740">
    <property type="term" value="F:transferase activity"/>
    <property type="evidence" value="ECO:0007669"/>
    <property type="project" value="UniProtKB-KW"/>
</dbReference>
<keyword evidence="1" id="KW-0808">Transferase</keyword>
<feature type="region of interest" description="Disordered" evidence="2">
    <location>
        <begin position="1"/>
        <end position="22"/>
    </location>
</feature>
<dbReference type="PANTHER" id="PTHR31896">
    <property type="entry name" value="FAMILY REGULATORY PROTEIN, PUTATIVE (AFU_ORTHOLOGUE AFUA_3G14730)-RELATED"/>
    <property type="match status" value="1"/>
</dbReference>
<evidence type="ECO:0000313" key="4">
    <source>
        <dbReference type="Proteomes" id="UP001172457"/>
    </source>
</evidence>
<evidence type="ECO:0000256" key="1">
    <source>
        <dbReference type="ARBA" id="ARBA00022679"/>
    </source>
</evidence>
<comment type="caution">
    <text evidence="3">The sequence shown here is derived from an EMBL/GenBank/DDBJ whole genome shotgun (WGS) entry which is preliminary data.</text>
</comment>
<keyword evidence="4" id="KW-1185">Reference proteome</keyword>
<evidence type="ECO:0000256" key="2">
    <source>
        <dbReference type="SAM" id="MobiDB-lite"/>
    </source>
</evidence>
<protein>
    <submittedName>
        <fullName evidence="3">Uncharacterized protein</fullName>
    </submittedName>
</protein>
<dbReference type="Proteomes" id="UP001172457">
    <property type="component" value="Chromosome 2"/>
</dbReference>
<gene>
    <name evidence="3" type="ORF">OSB04_005914</name>
</gene>
<dbReference type="Gene3D" id="3.30.559.10">
    <property type="entry name" value="Chloramphenicol acetyltransferase-like domain"/>
    <property type="match status" value="1"/>
</dbReference>
<organism evidence="3 4">
    <name type="scientific">Centaurea solstitialis</name>
    <name type="common">yellow star-thistle</name>
    <dbReference type="NCBI Taxonomy" id="347529"/>
    <lineage>
        <taxon>Eukaryota</taxon>
        <taxon>Viridiplantae</taxon>
        <taxon>Streptophyta</taxon>
        <taxon>Embryophyta</taxon>
        <taxon>Tracheophyta</taxon>
        <taxon>Spermatophyta</taxon>
        <taxon>Magnoliopsida</taxon>
        <taxon>eudicotyledons</taxon>
        <taxon>Gunneridae</taxon>
        <taxon>Pentapetalae</taxon>
        <taxon>asterids</taxon>
        <taxon>campanulids</taxon>
        <taxon>Asterales</taxon>
        <taxon>Asteraceae</taxon>
        <taxon>Carduoideae</taxon>
        <taxon>Cardueae</taxon>
        <taxon>Centaureinae</taxon>
        <taxon>Centaurea</taxon>
    </lineage>
</organism>
<dbReference type="PANTHER" id="PTHR31896:SF12">
    <property type="entry name" value="HXXXD-TYPE ACYL-TRANSFERASE FAMILY PROTEIN"/>
    <property type="match status" value="1"/>
</dbReference>
<reference evidence="3" key="1">
    <citation type="submission" date="2023-03" db="EMBL/GenBank/DDBJ databases">
        <title>Chromosome-scale reference genome and RAD-based genetic map of yellow starthistle (Centaurea solstitialis) reveal putative structural variation and QTLs associated with invader traits.</title>
        <authorList>
            <person name="Reatini B."/>
            <person name="Cang F.A."/>
            <person name="Jiang Q."/>
            <person name="Mckibben M.T.W."/>
            <person name="Barker M.S."/>
            <person name="Rieseberg L.H."/>
            <person name="Dlugosch K.M."/>
        </authorList>
    </citation>
    <scope>NUCLEOTIDE SEQUENCE</scope>
    <source>
        <strain evidence="3">CAN-66</strain>
        <tissue evidence="3">Leaf</tissue>
    </source>
</reference>
<dbReference type="EMBL" id="JARYMX010000002">
    <property type="protein sequence ID" value="KAJ9560754.1"/>
    <property type="molecule type" value="Genomic_DNA"/>
</dbReference>
<dbReference type="AlphaFoldDB" id="A0AA38TIN7"/>
<accession>A0AA38TIN7</accession>
<name>A0AA38TIN7_9ASTR</name>
<dbReference type="InterPro" id="IPR023213">
    <property type="entry name" value="CAT-like_dom_sf"/>
</dbReference>
<dbReference type="InterPro" id="IPR051283">
    <property type="entry name" value="Sec_Metabolite_Acyltrans"/>
</dbReference>